<protein>
    <submittedName>
        <fullName evidence="2">Uncharacterized protein</fullName>
    </submittedName>
</protein>
<dbReference type="EMBL" id="JMSN01000035">
    <property type="protein sequence ID" value="KDN46465.1"/>
    <property type="molecule type" value="Genomic_DNA"/>
</dbReference>
<feature type="region of interest" description="Disordered" evidence="1">
    <location>
        <begin position="60"/>
        <end position="83"/>
    </location>
</feature>
<dbReference type="HOGENOM" id="CLU_2544203_0_0_1"/>
<organism evidence="2 3">
    <name type="scientific">Tilletiaria anomala (strain ATCC 24038 / CBS 436.72 / UBC 951)</name>
    <dbReference type="NCBI Taxonomy" id="1037660"/>
    <lineage>
        <taxon>Eukaryota</taxon>
        <taxon>Fungi</taxon>
        <taxon>Dikarya</taxon>
        <taxon>Basidiomycota</taxon>
        <taxon>Ustilaginomycotina</taxon>
        <taxon>Exobasidiomycetes</taxon>
        <taxon>Georgefischeriales</taxon>
        <taxon>Tilletiariaceae</taxon>
        <taxon>Tilletiaria</taxon>
    </lineage>
</organism>
<dbReference type="Proteomes" id="UP000027361">
    <property type="component" value="Unassembled WGS sequence"/>
</dbReference>
<accession>A0A066W6R7</accession>
<keyword evidence="3" id="KW-1185">Reference proteome</keyword>
<dbReference type="GeneID" id="25264357"/>
<comment type="caution">
    <text evidence="2">The sequence shown here is derived from an EMBL/GenBank/DDBJ whole genome shotgun (WGS) entry which is preliminary data.</text>
</comment>
<evidence type="ECO:0000313" key="3">
    <source>
        <dbReference type="Proteomes" id="UP000027361"/>
    </source>
</evidence>
<evidence type="ECO:0000256" key="1">
    <source>
        <dbReference type="SAM" id="MobiDB-lite"/>
    </source>
</evidence>
<dbReference type="AlphaFoldDB" id="A0A066W6R7"/>
<name>A0A066W6R7_TILAU</name>
<evidence type="ECO:0000313" key="2">
    <source>
        <dbReference type="EMBL" id="KDN46465.1"/>
    </source>
</evidence>
<proteinExistence type="predicted"/>
<feature type="compositionally biased region" description="Basic and acidic residues" evidence="1">
    <location>
        <begin position="72"/>
        <end position="83"/>
    </location>
</feature>
<gene>
    <name evidence="2" type="ORF">K437DRAFT_256187</name>
</gene>
<dbReference type="InParanoid" id="A0A066W6R7"/>
<dbReference type="RefSeq" id="XP_013243554.1">
    <property type="nucleotide sequence ID" value="XM_013388100.1"/>
</dbReference>
<reference evidence="2 3" key="1">
    <citation type="submission" date="2014-05" db="EMBL/GenBank/DDBJ databases">
        <title>Draft genome sequence of a rare smut relative, Tilletiaria anomala UBC 951.</title>
        <authorList>
            <consortium name="DOE Joint Genome Institute"/>
            <person name="Toome M."/>
            <person name="Kuo A."/>
            <person name="Henrissat B."/>
            <person name="Lipzen A."/>
            <person name="Tritt A."/>
            <person name="Yoshinaga Y."/>
            <person name="Zane M."/>
            <person name="Barry K."/>
            <person name="Grigoriev I.V."/>
            <person name="Spatafora J.W."/>
            <person name="Aimea M.C."/>
        </authorList>
    </citation>
    <scope>NUCLEOTIDE SEQUENCE [LARGE SCALE GENOMIC DNA]</scope>
    <source>
        <strain evidence="2 3">UBC 951</strain>
    </source>
</reference>
<sequence>MRPRALLQYLSCILLLQFYTSGSSFICIWRAFRWGSALAASALLAAIAANERIQLPLDKERLNAAAPQNRQGRSDDERDEHHF</sequence>